<protein>
    <submittedName>
        <fullName evidence="1">Craniofacial development protein 2</fullName>
    </submittedName>
</protein>
<dbReference type="Proteomes" id="UP000765507">
    <property type="component" value="Unassembled WGS sequence"/>
</dbReference>
<comment type="caution">
    <text evidence="1">The sequence shown here is derived from an EMBL/GenBank/DDBJ whole genome shotgun (WGS) entry which is preliminary data.</text>
</comment>
<keyword evidence="2" id="KW-1185">Reference proteome</keyword>
<dbReference type="OrthoDB" id="413900at2759"/>
<gene>
    <name evidence="1" type="ORF">G0U57_010744</name>
</gene>
<dbReference type="InterPro" id="IPR027124">
    <property type="entry name" value="Swc5/CFDP1/2"/>
</dbReference>
<proteinExistence type="predicted"/>
<dbReference type="AlphaFoldDB" id="A0A8T1SDV6"/>
<evidence type="ECO:0000313" key="2">
    <source>
        <dbReference type="Proteomes" id="UP000765507"/>
    </source>
</evidence>
<accession>A0A8T1SDV6</accession>
<dbReference type="PANTHER" id="PTHR23227">
    <property type="entry name" value="BUCENTAUR RELATED"/>
    <property type="match status" value="1"/>
</dbReference>
<dbReference type="InterPro" id="IPR036691">
    <property type="entry name" value="Endo/exonu/phosph_ase_sf"/>
</dbReference>
<reference evidence="1 2" key="1">
    <citation type="journal article" date="2020" name="G3 (Bethesda)">
        <title>Draft Genome of the Common Snapping Turtle, Chelydra serpentina, a Model for Phenotypic Plasticity in Reptiles.</title>
        <authorList>
            <person name="Das D."/>
            <person name="Singh S.K."/>
            <person name="Bierstedt J."/>
            <person name="Erickson A."/>
            <person name="Galli G.L.J."/>
            <person name="Crossley D.A. 2nd"/>
            <person name="Rhen T."/>
        </authorList>
    </citation>
    <scope>NUCLEOTIDE SEQUENCE [LARGE SCALE GENOMIC DNA]</scope>
    <source>
        <strain evidence="1">KW</strain>
    </source>
</reference>
<dbReference type="Gene3D" id="3.60.10.10">
    <property type="entry name" value="Endonuclease/exonuclease/phosphatase"/>
    <property type="match status" value="1"/>
</dbReference>
<evidence type="ECO:0000313" key="1">
    <source>
        <dbReference type="EMBL" id="KAG6926988.1"/>
    </source>
</evidence>
<name>A0A8T1SDV6_CHESE</name>
<dbReference type="PANTHER" id="PTHR23227:SF84">
    <property type="entry name" value="ENDONUCLEASE_EXONUCLEASE_PHOSPHATASE DOMAIN-CONTAINING PROTEIN"/>
    <property type="match status" value="1"/>
</dbReference>
<dbReference type="SUPFAM" id="SSF56219">
    <property type="entry name" value="DNase I-like"/>
    <property type="match status" value="1"/>
</dbReference>
<dbReference type="EMBL" id="JAHGAV010000286">
    <property type="protein sequence ID" value="KAG6926988.1"/>
    <property type="molecule type" value="Genomic_DNA"/>
</dbReference>
<organism evidence="1 2">
    <name type="scientific">Chelydra serpentina</name>
    <name type="common">Snapping turtle</name>
    <name type="synonym">Testudo serpentina</name>
    <dbReference type="NCBI Taxonomy" id="8475"/>
    <lineage>
        <taxon>Eukaryota</taxon>
        <taxon>Metazoa</taxon>
        <taxon>Chordata</taxon>
        <taxon>Craniata</taxon>
        <taxon>Vertebrata</taxon>
        <taxon>Euteleostomi</taxon>
        <taxon>Archelosauria</taxon>
        <taxon>Testudinata</taxon>
        <taxon>Testudines</taxon>
        <taxon>Cryptodira</taxon>
        <taxon>Durocryptodira</taxon>
        <taxon>Americhelydia</taxon>
        <taxon>Chelydroidea</taxon>
        <taxon>Chelydridae</taxon>
        <taxon>Chelydra</taxon>
    </lineage>
</organism>
<sequence length="168" mass="19369">MTLRLRLTKNQQAAIASANAPTLEADENVKEDFYAQLETILSETPTEDKIILMGDFTAHVGRDSDLRKGTIGKEGVVKSNSNGILLLTKCAEHELITNTLFQQKEKFKTSWRHPWSKRWHLLDYVIVRARDRSDVLLTRAMTSADDHWTDHRLIRSTMKIKIAPKWRL</sequence>